<proteinExistence type="predicted"/>
<evidence type="ECO:0000313" key="3">
    <source>
        <dbReference type="EMBL" id="CAD5233931.1"/>
    </source>
</evidence>
<dbReference type="AlphaFoldDB" id="A0A1I7SL71"/>
<feature type="compositionally biased region" description="Low complexity" evidence="1">
    <location>
        <begin position="41"/>
        <end position="55"/>
    </location>
</feature>
<dbReference type="OrthoDB" id="10373002at2759"/>
<feature type="signal peptide" evidence="2">
    <location>
        <begin position="1"/>
        <end position="22"/>
    </location>
</feature>
<reference evidence="3" key="2">
    <citation type="submission" date="2020-09" db="EMBL/GenBank/DDBJ databases">
        <authorList>
            <person name="Kikuchi T."/>
        </authorList>
    </citation>
    <scope>NUCLEOTIDE SEQUENCE</scope>
    <source>
        <strain evidence="3">Ka4C1</strain>
    </source>
</reference>
<evidence type="ECO:0000313" key="5">
    <source>
        <dbReference type="Proteomes" id="UP000659654"/>
    </source>
</evidence>
<organism evidence="4 6">
    <name type="scientific">Bursaphelenchus xylophilus</name>
    <name type="common">Pinewood nematode worm</name>
    <name type="synonym">Aphelenchoides xylophilus</name>
    <dbReference type="NCBI Taxonomy" id="6326"/>
    <lineage>
        <taxon>Eukaryota</taxon>
        <taxon>Metazoa</taxon>
        <taxon>Ecdysozoa</taxon>
        <taxon>Nematoda</taxon>
        <taxon>Chromadorea</taxon>
        <taxon>Rhabditida</taxon>
        <taxon>Tylenchina</taxon>
        <taxon>Tylenchomorpha</taxon>
        <taxon>Aphelenchoidea</taxon>
        <taxon>Aphelenchoididae</taxon>
        <taxon>Bursaphelenchus</taxon>
    </lineage>
</organism>
<feature type="region of interest" description="Disordered" evidence="1">
    <location>
        <begin position="40"/>
        <end position="60"/>
    </location>
</feature>
<feature type="chain" id="PRO_5036022163" evidence="2">
    <location>
        <begin position="23"/>
        <end position="188"/>
    </location>
</feature>
<evidence type="ECO:0000256" key="2">
    <source>
        <dbReference type="SAM" id="SignalP"/>
    </source>
</evidence>
<dbReference type="Proteomes" id="UP000095284">
    <property type="component" value="Unplaced"/>
</dbReference>
<evidence type="ECO:0000313" key="4">
    <source>
        <dbReference type="Proteomes" id="UP000095284"/>
    </source>
</evidence>
<reference evidence="6" key="1">
    <citation type="submission" date="2016-11" db="UniProtKB">
        <authorList>
            <consortium name="WormBaseParasite"/>
        </authorList>
    </citation>
    <scope>IDENTIFICATION</scope>
</reference>
<protein>
    <submittedName>
        <fullName evidence="3">(pine wood nematode) hypothetical protein</fullName>
    </submittedName>
</protein>
<accession>A0A1I7SL71</accession>
<name>A0A1I7SL71_BURXY</name>
<evidence type="ECO:0000313" key="6">
    <source>
        <dbReference type="WBParaSite" id="BXY_1380300.1"/>
    </source>
</evidence>
<dbReference type="EMBL" id="CAJFDI010000006">
    <property type="protein sequence ID" value="CAD5233931.1"/>
    <property type="molecule type" value="Genomic_DNA"/>
</dbReference>
<dbReference type="WBParaSite" id="BXY_1380300.1">
    <property type="protein sequence ID" value="BXY_1380300.1"/>
    <property type="gene ID" value="BXY_1380300"/>
</dbReference>
<dbReference type="Proteomes" id="UP000659654">
    <property type="component" value="Unassembled WGS sequence"/>
</dbReference>
<evidence type="ECO:0000256" key="1">
    <source>
        <dbReference type="SAM" id="MobiDB-lite"/>
    </source>
</evidence>
<dbReference type="Proteomes" id="UP000582659">
    <property type="component" value="Unassembled WGS sequence"/>
</dbReference>
<keyword evidence="2" id="KW-0732">Signal</keyword>
<keyword evidence="5" id="KW-1185">Reference proteome</keyword>
<sequence length="188" mass="21965">MSKLLVCVFVLYVVAIWRLTCGASLERRKRSAEEEKAEPVSWWSRNSGERNSSNGEGTGFFNKPVNEMTDEEFLLYQLLNPTQYVLMDQRDLIIRKPDEDLVKDYANKAIKKFNAWSPGSEVRLVRVINATGEKTGQLRERLELEVQNIRTQKTDCIFVVVFSVSRKYLDFYFEMCKYPWENAKLDLS</sequence>
<gene>
    <name evidence="3" type="ORF">BXYJ_LOCUS14022</name>
</gene>
<dbReference type="EMBL" id="CAJFCV020000006">
    <property type="protein sequence ID" value="CAG9129390.1"/>
    <property type="molecule type" value="Genomic_DNA"/>
</dbReference>